<dbReference type="FunFam" id="3.30.160.60:FF:000446">
    <property type="entry name" value="Zinc finger protein"/>
    <property type="match status" value="1"/>
</dbReference>
<evidence type="ECO:0000256" key="3">
    <source>
        <dbReference type="ARBA" id="ARBA00022833"/>
    </source>
</evidence>
<dbReference type="InterPro" id="IPR036864">
    <property type="entry name" value="Zn2-C6_fun-type_DNA-bd_sf"/>
</dbReference>
<evidence type="ECO:0000313" key="13">
    <source>
        <dbReference type="Proteomes" id="UP000054302"/>
    </source>
</evidence>
<proteinExistence type="predicted"/>
<feature type="domain" description="C2H2-type" evidence="11">
    <location>
        <begin position="37"/>
        <end position="64"/>
    </location>
</feature>
<evidence type="ECO:0000256" key="1">
    <source>
        <dbReference type="ARBA" id="ARBA00022723"/>
    </source>
</evidence>
<dbReference type="InterPro" id="IPR036236">
    <property type="entry name" value="Znf_C2H2_sf"/>
</dbReference>
<dbReference type="RefSeq" id="XP_016225908.1">
    <property type="nucleotide sequence ID" value="XM_016366390.1"/>
</dbReference>
<dbReference type="GO" id="GO:0008270">
    <property type="term" value="F:zinc ion binding"/>
    <property type="evidence" value="ECO:0007669"/>
    <property type="project" value="UniProtKB-KW"/>
</dbReference>
<dbReference type="CDD" id="cd00067">
    <property type="entry name" value="GAL4"/>
    <property type="match status" value="1"/>
</dbReference>
<dbReference type="Pfam" id="PF00096">
    <property type="entry name" value="zf-C2H2"/>
    <property type="match status" value="2"/>
</dbReference>
<dbReference type="GeneID" id="27319953"/>
<evidence type="ECO:0000256" key="8">
    <source>
        <dbReference type="PROSITE-ProRule" id="PRU00042"/>
    </source>
</evidence>
<organism evidence="12 13">
    <name type="scientific">Exophiala mesophila</name>
    <name type="common">Black yeast-like fungus</name>
    <dbReference type="NCBI Taxonomy" id="212818"/>
    <lineage>
        <taxon>Eukaryota</taxon>
        <taxon>Fungi</taxon>
        <taxon>Dikarya</taxon>
        <taxon>Ascomycota</taxon>
        <taxon>Pezizomycotina</taxon>
        <taxon>Eurotiomycetes</taxon>
        <taxon>Chaetothyriomycetidae</taxon>
        <taxon>Chaetothyriales</taxon>
        <taxon>Herpotrichiellaceae</taxon>
        <taxon>Exophiala</taxon>
    </lineage>
</organism>
<keyword evidence="1" id="KW-0479">Metal-binding</keyword>
<evidence type="ECO:0000259" key="10">
    <source>
        <dbReference type="PROSITE" id="PS50048"/>
    </source>
</evidence>
<dbReference type="PANTHER" id="PTHR47660">
    <property type="entry name" value="TRANSCRIPTION FACTOR WITH C2H2 AND ZN(2)-CYS(6) DNA BINDING DOMAIN (EUROFUNG)-RELATED-RELATED"/>
    <property type="match status" value="1"/>
</dbReference>
<keyword evidence="13" id="KW-1185">Reference proteome</keyword>
<dbReference type="InterPro" id="IPR001138">
    <property type="entry name" value="Zn2Cys6_DnaBD"/>
</dbReference>
<evidence type="ECO:0000256" key="4">
    <source>
        <dbReference type="ARBA" id="ARBA00023015"/>
    </source>
</evidence>
<feature type="domain" description="Zn(2)-C6 fungal-type" evidence="10">
    <location>
        <begin position="73"/>
        <end position="102"/>
    </location>
</feature>
<sequence>MGQDCEKPHSCSICLRKFTRKEHLNRHQSRHSFNQRVSCPVCGRSFTRQDSLGRHIANHAISESQSSLKAPRACDACYKSKIRCEGGVPCRRCCSSKHACVFTRLHGVQGGTVAATRCQLEDVEPVVPPTHVRWAPTNRLAPKQDPPKPDTQSQGFEPVHGQTSNKSGDLDEDHVLFSLMDVMETSNTLANHKGLTSENQLNFPASETRHPFWPQSQIISDLSGFDPPNLAGDDFDDQARKWLQEFCKTHTASKGQGTFRLGKPTSS</sequence>
<dbReference type="AlphaFoldDB" id="A0A0D1ZK82"/>
<dbReference type="GO" id="GO:0000981">
    <property type="term" value="F:DNA-binding transcription factor activity, RNA polymerase II-specific"/>
    <property type="evidence" value="ECO:0007669"/>
    <property type="project" value="InterPro"/>
</dbReference>
<dbReference type="EMBL" id="KN847521">
    <property type="protein sequence ID" value="KIV94334.1"/>
    <property type="molecule type" value="Genomic_DNA"/>
</dbReference>
<dbReference type="STRING" id="212818.A0A0D1ZK82"/>
<evidence type="ECO:0000256" key="9">
    <source>
        <dbReference type="SAM" id="MobiDB-lite"/>
    </source>
</evidence>
<dbReference type="PROSITE" id="PS50157">
    <property type="entry name" value="ZINC_FINGER_C2H2_2"/>
    <property type="match status" value="2"/>
</dbReference>
<evidence type="ECO:0000313" key="12">
    <source>
        <dbReference type="EMBL" id="KIV94334.1"/>
    </source>
</evidence>
<evidence type="ECO:0000256" key="2">
    <source>
        <dbReference type="ARBA" id="ARBA00022771"/>
    </source>
</evidence>
<feature type="region of interest" description="Disordered" evidence="9">
    <location>
        <begin position="129"/>
        <end position="170"/>
    </location>
</feature>
<dbReference type="PROSITE" id="PS00028">
    <property type="entry name" value="ZINC_FINGER_C2H2_1"/>
    <property type="match status" value="2"/>
</dbReference>
<dbReference type="Gene3D" id="3.30.160.60">
    <property type="entry name" value="Classic Zinc Finger"/>
    <property type="match status" value="2"/>
</dbReference>
<dbReference type="Proteomes" id="UP000054302">
    <property type="component" value="Unassembled WGS sequence"/>
</dbReference>
<dbReference type="SMART" id="SM00355">
    <property type="entry name" value="ZnF_C2H2"/>
    <property type="match status" value="2"/>
</dbReference>
<feature type="domain" description="C2H2-type" evidence="11">
    <location>
        <begin position="9"/>
        <end position="36"/>
    </location>
</feature>
<dbReference type="GO" id="GO:0003677">
    <property type="term" value="F:DNA binding"/>
    <property type="evidence" value="ECO:0007669"/>
    <property type="project" value="UniProtKB-KW"/>
</dbReference>
<dbReference type="SUPFAM" id="SSF57701">
    <property type="entry name" value="Zn2/Cys6 DNA-binding domain"/>
    <property type="match status" value="1"/>
</dbReference>
<dbReference type="VEuPathDB" id="FungiDB:PV10_02108"/>
<keyword evidence="6" id="KW-0804">Transcription</keyword>
<keyword evidence="7" id="KW-0539">Nucleus</keyword>
<gene>
    <name evidence="12" type="ORF">PV10_02108</name>
</gene>
<dbReference type="InterPro" id="IPR013087">
    <property type="entry name" value="Znf_C2H2_type"/>
</dbReference>
<dbReference type="OrthoDB" id="1405595at2759"/>
<keyword evidence="5" id="KW-0238">DNA-binding</keyword>
<feature type="compositionally biased region" description="Polar residues" evidence="9">
    <location>
        <begin position="150"/>
        <end position="167"/>
    </location>
</feature>
<accession>A0A0D1ZK82</accession>
<evidence type="ECO:0000256" key="7">
    <source>
        <dbReference type="ARBA" id="ARBA00023242"/>
    </source>
</evidence>
<evidence type="ECO:0000256" key="5">
    <source>
        <dbReference type="ARBA" id="ARBA00023125"/>
    </source>
</evidence>
<dbReference type="SMART" id="SM00066">
    <property type="entry name" value="GAL4"/>
    <property type="match status" value="1"/>
</dbReference>
<dbReference type="Pfam" id="PF00172">
    <property type="entry name" value="Zn_clus"/>
    <property type="match status" value="1"/>
</dbReference>
<dbReference type="SUPFAM" id="SSF57667">
    <property type="entry name" value="beta-beta-alpha zinc fingers"/>
    <property type="match status" value="1"/>
</dbReference>
<dbReference type="PROSITE" id="PS50048">
    <property type="entry name" value="ZN2_CY6_FUNGAL_2"/>
    <property type="match status" value="1"/>
</dbReference>
<name>A0A0D1ZK82_EXOME</name>
<protein>
    <submittedName>
        <fullName evidence="12">Uncharacterized protein</fullName>
    </submittedName>
</protein>
<keyword evidence="2 8" id="KW-0863">Zinc-finger</keyword>
<evidence type="ECO:0000256" key="6">
    <source>
        <dbReference type="ARBA" id="ARBA00023163"/>
    </source>
</evidence>
<evidence type="ECO:0000259" key="11">
    <source>
        <dbReference type="PROSITE" id="PS50157"/>
    </source>
</evidence>
<keyword evidence="3" id="KW-0862">Zinc</keyword>
<reference evidence="12 13" key="1">
    <citation type="submission" date="2015-01" db="EMBL/GenBank/DDBJ databases">
        <title>The Genome Sequence of Exophiala mesophila CBS40295.</title>
        <authorList>
            <consortium name="The Broad Institute Genomics Platform"/>
            <person name="Cuomo C."/>
            <person name="de Hoog S."/>
            <person name="Gorbushina A."/>
            <person name="Stielow B."/>
            <person name="Teixiera M."/>
            <person name="Abouelleil A."/>
            <person name="Chapman S.B."/>
            <person name="Priest M."/>
            <person name="Young S.K."/>
            <person name="Wortman J."/>
            <person name="Nusbaum C."/>
            <person name="Birren B."/>
        </authorList>
    </citation>
    <scope>NUCLEOTIDE SEQUENCE [LARGE SCALE GENOMIC DNA]</scope>
    <source>
        <strain evidence="12 13">CBS 40295</strain>
    </source>
</reference>
<keyword evidence="4" id="KW-0805">Transcription regulation</keyword>
<dbReference type="Gene3D" id="4.10.240.10">
    <property type="entry name" value="Zn(2)-C6 fungal-type DNA-binding domain"/>
    <property type="match status" value="1"/>
</dbReference>
<dbReference type="PANTHER" id="PTHR47660:SF2">
    <property type="entry name" value="TRANSCRIPTION FACTOR WITH C2H2 AND ZN(2)-CYS(6) DNA BINDING DOMAIN (EUROFUNG)"/>
    <property type="match status" value="1"/>
</dbReference>
<dbReference type="HOGENOM" id="CLU_1042180_0_0_1"/>